<gene>
    <name evidence="6" type="ORF">M408DRAFT_329059</name>
</gene>
<evidence type="ECO:0000256" key="2">
    <source>
        <dbReference type="ARBA" id="ARBA00008231"/>
    </source>
</evidence>
<dbReference type="AlphaFoldDB" id="A0A0C2XIX4"/>
<dbReference type="GO" id="GO:0005739">
    <property type="term" value="C:mitochondrion"/>
    <property type="evidence" value="ECO:0007669"/>
    <property type="project" value="UniProtKB-SubCell"/>
</dbReference>
<dbReference type="PANTHER" id="PTHR21013">
    <property type="entry name" value="ATP SYNTHASE MITOCHONDRIAL F1 COMPLEX ASSEMBLY FACTOR 2/ATP12 PROTEIN, MITOCHONDRIAL PRECURSOR"/>
    <property type="match status" value="1"/>
</dbReference>
<dbReference type="Gene3D" id="3.30.2180.10">
    <property type="entry name" value="ATP12-like"/>
    <property type="match status" value="1"/>
</dbReference>
<evidence type="ECO:0000256" key="5">
    <source>
        <dbReference type="ARBA" id="ARBA00023186"/>
    </source>
</evidence>
<evidence type="ECO:0000256" key="3">
    <source>
        <dbReference type="ARBA" id="ARBA00022946"/>
    </source>
</evidence>
<keyword evidence="7" id="KW-1185">Reference proteome</keyword>
<dbReference type="STRING" id="933852.A0A0C2XIX4"/>
<evidence type="ECO:0000256" key="1">
    <source>
        <dbReference type="ARBA" id="ARBA00004173"/>
    </source>
</evidence>
<dbReference type="OrthoDB" id="5673at2759"/>
<keyword evidence="5" id="KW-0143">Chaperone</keyword>
<reference evidence="6 7" key="1">
    <citation type="submission" date="2014-04" db="EMBL/GenBank/DDBJ databases">
        <authorList>
            <consortium name="DOE Joint Genome Institute"/>
            <person name="Kuo A."/>
            <person name="Zuccaro A."/>
            <person name="Kohler A."/>
            <person name="Nagy L.G."/>
            <person name="Floudas D."/>
            <person name="Copeland A."/>
            <person name="Barry K.W."/>
            <person name="Cichocki N."/>
            <person name="Veneault-Fourrey C."/>
            <person name="LaButti K."/>
            <person name="Lindquist E.A."/>
            <person name="Lipzen A."/>
            <person name="Lundell T."/>
            <person name="Morin E."/>
            <person name="Murat C."/>
            <person name="Sun H."/>
            <person name="Tunlid A."/>
            <person name="Henrissat B."/>
            <person name="Grigoriev I.V."/>
            <person name="Hibbett D.S."/>
            <person name="Martin F."/>
            <person name="Nordberg H.P."/>
            <person name="Cantor M.N."/>
            <person name="Hua S.X."/>
        </authorList>
    </citation>
    <scope>NUCLEOTIDE SEQUENCE [LARGE SCALE GENOMIC DNA]</scope>
    <source>
        <strain evidence="6 7">MAFF 305830</strain>
    </source>
</reference>
<evidence type="ECO:0000313" key="7">
    <source>
        <dbReference type="Proteomes" id="UP000054097"/>
    </source>
</evidence>
<evidence type="ECO:0000256" key="4">
    <source>
        <dbReference type="ARBA" id="ARBA00023128"/>
    </source>
</evidence>
<comment type="subcellular location">
    <subcellularLocation>
        <location evidence="1">Mitochondrion</location>
    </subcellularLocation>
</comment>
<organism evidence="6 7">
    <name type="scientific">Serendipita vermifera MAFF 305830</name>
    <dbReference type="NCBI Taxonomy" id="933852"/>
    <lineage>
        <taxon>Eukaryota</taxon>
        <taxon>Fungi</taxon>
        <taxon>Dikarya</taxon>
        <taxon>Basidiomycota</taxon>
        <taxon>Agaricomycotina</taxon>
        <taxon>Agaricomycetes</taxon>
        <taxon>Sebacinales</taxon>
        <taxon>Serendipitaceae</taxon>
        <taxon>Serendipita</taxon>
    </lineage>
</organism>
<dbReference type="SUPFAM" id="SSF160909">
    <property type="entry name" value="ATP12-like"/>
    <property type="match status" value="1"/>
</dbReference>
<keyword evidence="3" id="KW-0809">Transit peptide</keyword>
<accession>A0A0C2XIX4</accession>
<dbReference type="EMBL" id="KN824290">
    <property type="protein sequence ID" value="KIM29022.1"/>
    <property type="molecule type" value="Genomic_DNA"/>
</dbReference>
<evidence type="ECO:0000313" key="6">
    <source>
        <dbReference type="EMBL" id="KIM29022.1"/>
    </source>
</evidence>
<dbReference type="Pfam" id="PF07542">
    <property type="entry name" value="ATP12"/>
    <property type="match status" value="1"/>
</dbReference>
<reference evidence="7" key="2">
    <citation type="submission" date="2015-01" db="EMBL/GenBank/DDBJ databases">
        <title>Evolutionary Origins and Diversification of the Mycorrhizal Mutualists.</title>
        <authorList>
            <consortium name="DOE Joint Genome Institute"/>
            <consortium name="Mycorrhizal Genomics Consortium"/>
            <person name="Kohler A."/>
            <person name="Kuo A."/>
            <person name="Nagy L.G."/>
            <person name="Floudas D."/>
            <person name="Copeland A."/>
            <person name="Barry K.W."/>
            <person name="Cichocki N."/>
            <person name="Veneault-Fourrey C."/>
            <person name="LaButti K."/>
            <person name="Lindquist E.A."/>
            <person name="Lipzen A."/>
            <person name="Lundell T."/>
            <person name="Morin E."/>
            <person name="Murat C."/>
            <person name="Riley R."/>
            <person name="Ohm R."/>
            <person name="Sun H."/>
            <person name="Tunlid A."/>
            <person name="Henrissat B."/>
            <person name="Grigoriev I.V."/>
            <person name="Hibbett D.S."/>
            <person name="Martin F."/>
        </authorList>
    </citation>
    <scope>NUCLEOTIDE SEQUENCE [LARGE SCALE GENOMIC DNA]</scope>
    <source>
        <strain evidence="7">MAFF 305830</strain>
    </source>
</reference>
<keyword evidence="4" id="KW-0496">Mitochondrion</keyword>
<dbReference type="Proteomes" id="UP000054097">
    <property type="component" value="Unassembled WGS sequence"/>
</dbReference>
<sequence length="276" mass="31682">MHRSFKITLNNPLGRASYRLQRYASAAKDIPPVTQTNRAETSMTRFWKSAHVKEGEGYLEVTLDGRALKTPEGNKLRLPPQKKVLATLIANEWDIQDTALKPHTLPLTSIAARAIDGLSNEEQRKEVVNTLLRYFDTDTICYHEEEPRQLRRLQEEHWKPLIDWSRKDMGLDTQLFDSILIGKQSSESKARLFSILKEFDQWKLAGYERAVYTTKSALISLALTERRLTVDQASQAAHVEVNSQIERWGEVEDSHDVDYQDMRRQLGSVACVLLDS</sequence>
<dbReference type="GO" id="GO:0033615">
    <property type="term" value="P:mitochondrial proton-transporting ATP synthase complex assembly"/>
    <property type="evidence" value="ECO:0007669"/>
    <property type="project" value="TreeGrafter"/>
</dbReference>
<proteinExistence type="inferred from homology"/>
<protein>
    <recommendedName>
        <fullName evidence="8">ATP12-domain-containing protein</fullName>
    </recommendedName>
</protein>
<dbReference type="Gene3D" id="1.10.3580.10">
    <property type="entry name" value="ATP12 ATPase"/>
    <property type="match status" value="1"/>
</dbReference>
<dbReference type="InterPro" id="IPR042272">
    <property type="entry name" value="ATP12_ATP_synth-F1-assembly_N"/>
</dbReference>
<dbReference type="InterPro" id="IPR023335">
    <property type="entry name" value="ATP12_ortho_dom_sf"/>
</dbReference>
<name>A0A0C2XIX4_SERVB</name>
<dbReference type="HOGENOM" id="CLU_047893_1_0_1"/>
<comment type="similarity">
    <text evidence="2">Belongs to the ATP12 family.</text>
</comment>
<dbReference type="PANTHER" id="PTHR21013:SF10">
    <property type="entry name" value="ATP SYNTHASE MITOCHONDRIAL F1 COMPLEX ASSEMBLY FACTOR 2"/>
    <property type="match status" value="1"/>
</dbReference>
<evidence type="ECO:0008006" key="8">
    <source>
        <dbReference type="Google" id="ProtNLM"/>
    </source>
</evidence>
<dbReference type="InterPro" id="IPR011419">
    <property type="entry name" value="ATP12_ATP_synth-F1-assembly"/>
</dbReference>